<comment type="caution">
    <text evidence="1">The sequence shown here is derived from an EMBL/GenBank/DDBJ whole genome shotgun (WGS) entry which is preliminary data.</text>
</comment>
<dbReference type="Proteomes" id="UP000735302">
    <property type="component" value="Unassembled WGS sequence"/>
</dbReference>
<keyword evidence="2" id="KW-1185">Reference proteome</keyword>
<dbReference type="AlphaFoldDB" id="A0AAV3XZ87"/>
<organism evidence="1 2">
    <name type="scientific">Plakobranchus ocellatus</name>
    <dbReference type="NCBI Taxonomy" id="259542"/>
    <lineage>
        <taxon>Eukaryota</taxon>
        <taxon>Metazoa</taxon>
        <taxon>Spiralia</taxon>
        <taxon>Lophotrochozoa</taxon>
        <taxon>Mollusca</taxon>
        <taxon>Gastropoda</taxon>
        <taxon>Heterobranchia</taxon>
        <taxon>Euthyneura</taxon>
        <taxon>Panpulmonata</taxon>
        <taxon>Sacoglossa</taxon>
        <taxon>Placobranchoidea</taxon>
        <taxon>Plakobranchidae</taxon>
        <taxon>Plakobranchus</taxon>
    </lineage>
</organism>
<proteinExistence type="predicted"/>
<protein>
    <recommendedName>
        <fullName evidence="3">Glycosyltransferase family 92 protein</fullName>
    </recommendedName>
</protein>
<dbReference type="EMBL" id="BLXT01000298">
    <property type="protein sequence ID" value="GFN75774.1"/>
    <property type="molecule type" value="Genomic_DNA"/>
</dbReference>
<reference evidence="1 2" key="1">
    <citation type="journal article" date="2021" name="Elife">
        <title>Chloroplast acquisition without the gene transfer in kleptoplastic sea slugs, Plakobranchus ocellatus.</title>
        <authorList>
            <person name="Maeda T."/>
            <person name="Takahashi S."/>
            <person name="Yoshida T."/>
            <person name="Shimamura S."/>
            <person name="Takaki Y."/>
            <person name="Nagai Y."/>
            <person name="Toyoda A."/>
            <person name="Suzuki Y."/>
            <person name="Arimoto A."/>
            <person name="Ishii H."/>
            <person name="Satoh N."/>
            <person name="Nishiyama T."/>
            <person name="Hasebe M."/>
            <person name="Maruyama T."/>
            <person name="Minagawa J."/>
            <person name="Obokata J."/>
            <person name="Shigenobu S."/>
        </authorList>
    </citation>
    <scope>NUCLEOTIDE SEQUENCE [LARGE SCALE GENOMIC DNA]</scope>
</reference>
<gene>
    <name evidence="1" type="ORF">PoB_000228000</name>
</gene>
<evidence type="ECO:0000313" key="1">
    <source>
        <dbReference type="EMBL" id="GFN75774.1"/>
    </source>
</evidence>
<evidence type="ECO:0000313" key="2">
    <source>
        <dbReference type="Proteomes" id="UP000735302"/>
    </source>
</evidence>
<accession>A0AAV3XZ87</accession>
<evidence type="ECO:0008006" key="3">
    <source>
        <dbReference type="Google" id="ProtNLM"/>
    </source>
</evidence>
<sequence>MNDDTWIDPGLLGHEDIITYYMEFDVIVLPSSALEIVRPWTSWNPNDYVFRVKEDTRVDKLGIIDRIKPALSYSSNIRVPFDK</sequence>
<name>A0AAV3XZ87_9GAST</name>